<dbReference type="EMBL" id="CASHSV030000206">
    <property type="protein sequence ID" value="CAJ2654267.1"/>
    <property type="molecule type" value="Genomic_DNA"/>
</dbReference>
<evidence type="ECO:0000313" key="1">
    <source>
        <dbReference type="EMBL" id="CAJ2654267.1"/>
    </source>
</evidence>
<sequence>MFYNHVVFYNEGVYTAVIGGEGHITKMETPSKKNKRTEDKEGETNRGDSYMSESNAVVDLPLAKSNYDQHLVESNKSEDGKQGKKKNKKKKPSEESKDKEYKELKSNECEDDNQGKQIKKKQMLIEGNTPKECNDFRSNVDEDGKQYKKVKKKKKKLSEERKHKDFESNGCEDDNRGKKMKKKHKLIEGNTLKECNEFGSNGGEDGEQDKKMKKKKKKLSEESKHKERNEFKSNECEDDEGKKMKKKRKLMEGNTLNESNDSRSNECEDGEQDKKMKKKKLSEESKHKESSKFKNNDGKPKRVTFSDEVETFCCDGLVRGKRFTPEEDETLKASVFAYIDSHGLGEEGLDKVLHAASHSEVRGCWKEIARALPHRPHYSVYKRAHALLENVGRCKWTPDELEFIRKSYEQHGPDWRLIADALGKSRDQVKDVWRRLKYEKARFGHWSQEEYQTLFNLVNMDLRTRSLEPYRKSQHGMLRDNICWEAIGHKLETRNSAYCCKKWYEELTSIMVTRGEWCDTDDFRLIDALYTLDACCMEEVEWDELLEHRSGDACRKRWDQMVQHLGVHARKPFMEQVEVLTKRFCPDLLEARETFDNKPVIC</sequence>
<name>A0ACB0KCK1_TRIPR</name>
<accession>A0ACB0KCK1</accession>
<protein>
    <submittedName>
        <fullName evidence="1">Uncharacterized protein</fullName>
    </submittedName>
</protein>
<dbReference type="Proteomes" id="UP001177021">
    <property type="component" value="Unassembled WGS sequence"/>
</dbReference>
<organism evidence="1 2">
    <name type="scientific">Trifolium pratense</name>
    <name type="common">Red clover</name>
    <dbReference type="NCBI Taxonomy" id="57577"/>
    <lineage>
        <taxon>Eukaryota</taxon>
        <taxon>Viridiplantae</taxon>
        <taxon>Streptophyta</taxon>
        <taxon>Embryophyta</taxon>
        <taxon>Tracheophyta</taxon>
        <taxon>Spermatophyta</taxon>
        <taxon>Magnoliopsida</taxon>
        <taxon>eudicotyledons</taxon>
        <taxon>Gunneridae</taxon>
        <taxon>Pentapetalae</taxon>
        <taxon>rosids</taxon>
        <taxon>fabids</taxon>
        <taxon>Fabales</taxon>
        <taxon>Fabaceae</taxon>
        <taxon>Papilionoideae</taxon>
        <taxon>50 kb inversion clade</taxon>
        <taxon>NPAAA clade</taxon>
        <taxon>Hologalegina</taxon>
        <taxon>IRL clade</taxon>
        <taxon>Trifolieae</taxon>
        <taxon>Trifolium</taxon>
    </lineage>
</organism>
<gene>
    <name evidence="1" type="ORF">MILVUS5_LOCUS21451</name>
</gene>
<proteinExistence type="predicted"/>
<reference evidence="1" key="1">
    <citation type="submission" date="2023-10" db="EMBL/GenBank/DDBJ databases">
        <authorList>
            <person name="Rodriguez Cubillos JULIANA M."/>
            <person name="De Vega J."/>
        </authorList>
    </citation>
    <scope>NUCLEOTIDE SEQUENCE</scope>
</reference>
<evidence type="ECO:0000313" key="2">
    <source>
        <dbReference type="Proteomes" id="UP001177021"/>
    </source>
</evidence>
<comment type="caution">
    <text evidence="1">The sequence shown here is derived from an EMBL/GenBank/DDBJ whole genome shotgun (WGS) entry which is preliminary data.</text>
</comment>
<keyword evidence="2" id="KW-1185">Reference proteome</keyword>